<feature type="region of interest" description="Disordered" evidence="1">
    <location>
        <begin position="1"/>
        <end position="28"/>
    </location>
</feature>
<feature type="compositionally biased region" description="Basic and acidic residues" evidence="1">
    <location>
        <begin position="15"/>
        <end position="28"/>
    </location>
</feature>
<name>A0ABN7XFP0_GIGMA</name>
<reference evidence="2 3" key="1">
    <citation type="submission" date="2021-06" db="EMBL/GenBank/DDBJ databases">
        <authorList>
            <person name="Kallberg Y."/>
            <person name="Tangrot J."/>
            <person name="Rosling A."/>
        </authorList>
    </citation>
    <scope>NUCLEOTIDE SEQUENCE [LARGE SCALE GENOMIC DNA]</scope>
    <source>
        <strain evidence="2 3">120-4 pot B 10/14</strain>
    </source>
</reference>
<keyword evidence="3" id="KW-1185">Reference proteome</keyword>
<protein>
    <submittedName>
        <fullName evidence="2">39724_t:CDS:1</fullName>
    </submittedName>
</protein>
<feature type="compositionally biased region" description="Polar residues" evidence="1">
    <location>
        <begin position="1"/>
        <end position="14"/>
    </location>
</feature>
<dbReference type="EMBL" id="CAJVQB010121393">
    <property type="protein sequence ID" value="CAG8853213.1"/>
    <property type="molecule type" value="Genomic_DNA"/>
</dbReference>
<evidence type="ECO:0000313" key="2">
    <source>
        <dbReference type="EMBL" id="CAG8853213.1"/>
    </source>
</evidence>
<feature type="non-terminal residue" evidence="2">
    <location>
        <position position="133"/>
    </location>
</feature>
<dbReference type="Proteomes" id="UP000789901">
    <property type="component" value="Unassembled WGS sequence"/>
</dbReference>
<feature type="non-terminal residue" evidence="2">
    <location>
        <position position="1"/>
    </location>
</feature>
<gene>
    <name evidence="2" type="ORF">GMARGA_LOCUS42034</name>
</gene>
<evidence type="ECO:0000256" key="1">
    <source>
        <dbReference type="SAM" id="MobiDB-lite"/>
    </source>
</evidence>
<sequence length="133" mass="15348">MSSSEKNVSASTSIIEKDRKYPGSRPDEKERYKATCNFCGISWNCDEPNKLESHLANHCSKADSTTIRYFLSKILSDNSEKNKSNKKKILKETNLFYKPPTCQFLSDHLLEQQLAFINQKTNNIFQQYSNLTL</sequence>
<proteinExistence type="predicted"/>
<evidence type="ECO:0000313" key="3">
    <source>
        <dbReference type="Proteomes" id="UP000789901"/>
    </source>
</evidence>
<organism evidence="2 3">
    <name type="scientific">Gigaspora margarita</name>
    <dbReference type="NCBI Taxonomy" id="4874"/>
    <lineage>
        <taxon>Eukaryota</taxon>
        <taxon>Fungi</taxon>
        <taxon>Fungi incertae sedis</taxon>
        <taxon>Mucoromycota</taxon>
        <taxon>Glomeromycotina</taxon>
        <taxon>Glomeromycetes</taxon>
        <taxon>Diversisporales</taxon>
        <taxon>Gigasporaceae</taxon>
        <taxon>Gigaspora</taxon>
    </lineage>
</organism>
<accession>A0ABN7XFP0</accession>
<comment type="caution">
    <text evidence="2">The sequence shown here is derived from an EMBL/GenBank/DDBJ whole genome shotgun (WGS) entry which is preliminary data.</text>
</comment>